<comment type="caution">
    <text evidence="1">The sequence shown here is derived from an EMBL/GenBank/DDBJ whole genome shotgun (WGS) entry which is preliminary data.</text>
</comment>
<sequence>MNQAVHYIKQMEENVKGLSAKRDHLVKLSVSNANQILSNNLPNTVSVNFCNGGVEISINSCLIEDGFMLSGVLNTLVEEGLDVTSCTLTKVKDRLFHFIQAEASYLTMIDPSMLQQRLSFVANTQPNIN</sequence>
<proteinExistence type="predicted"/>
<protein>
    <submittedName>
        <fullName evidence="1">Uncharacterized protein</fullName>
    </submittedName>
</protein>
<gene>
    <name evidence="1" type="ORF">L1987_52850</name>
</gene>
<dbReference type="EMBL" id="CM042034">
    <property type="protein sequence ID" value="KAI3762420.1"/>
    <property type="molecule type" value="Genomic_DNA"/>
</dbReference>
<accession>A0ACB9EUE0</accession>
<evidence type="ECO:0000313" key="2">
    <source>
        <dbReference type="Proteomes" id="UP001056120"/>
    </source>
</evidence>
<name>A0ACB9EUE0_9ASTR</name>
<organism evidence="1 2">
    <name type="scientific">Smallanthus sonchifolius</name>
    <dbReference type="NCBI Taxonomy" id="185202"/>
    <lineage>
        <taxon>Eukaryota</taxon>
        <taxon>Viridiplantae</taxon>
        <taxon>Streptophyta</taxon>
        <taxon>Embryophyta</taxon>
        <taxon>Tracheophyta</taxon>
        <taxon>Spermatophyta</taxon>
        <taxon>Magnoliopsida</taxon>
        <taxon>eudicotyledons</taxon>
        <taxon>Gunneridae</taxon>
        <taxon>Pentapetalae</taxon>
        <taxon>asterids</taxon>
        <taxon>campanulids</taxon>
        <taxon>Asterales</taxon>
        <taxon>Asteraceae</taxon>
        <taxon>Asteroideae</taxon>
        <taxon>Heliantheae alliance</taxon>
        <taxon>Millerieae</taxon>
        <taxon>Smallanthus</taxon>
    </lineage>
</organism>
<evidence type="ECO:0000313" key="1">
    <source>
        <dbReference type="EMBL" id="KAI3762420.1"/>
    </source>
</evidence>
<reference evidence="2" key="1">
    <citation type="journal article" date="2022" name="Mol. Ecol. Resour.">
        <title>The genomes of chicory, endive, great burdock and yacon provide insights into Asteraceae palaeo-polyploidization history and plant inulin production.</title>
        <authorList>
            <person name="Fan W."/>
            <person name="Wang S."/>
            <person name="Wang H."/>
            <person name="Wang A."/>
            <person name="Jiang F."/>
            <person name="Liu H."/>
            <person name="Zhao H."/>
            <person name="Xu D."/>
            <person name="Zhang Y."/>
        </authorList>
    </citation>
    <scope>NUCLEOTIDE SEQUENCE [LARGE SCALE GENOMIC DNA]</scope>
    <source>
        <strain evidence="2">cv. Yunnan</strain>
    </source>
</reference>
<reference evidence="1 2" key="2">
    <citation type="journal article" date="2022" name="Mol. Ecol. Resour.">
        <title>The genomes of chicory, endive, great burdock and yacon provide insights into Asteraceae paleo-polyploidization history and plant inulin production.</title>
        <authorList>
            <person name="Fan W."/>
            <person name="Wang S."/>
            <person name="Wang H."/>
            <person name="Wang A."/>
            <person name="Jiang F."/>
            <person name="Liu H."/>
            <person name="Zhao H."/>
            <person name="Xu D."/>
            <person name="Zhang Y."/>
        </authorList>
    </citation>
    <scope>NUCLEOTIDE SEQUENCE [LARGE SCALE GENOMIC DNA]</scope>
    <source>
        <strain evidence="2">cv. Yunnan</strain>
        <tissue evidence="1">Leaves</tissue>
    </source>
</reference>
<dbReference type="Proteomes" id="UP001056120">
    <property type="component" value="Linkage Group LG17"/>
</dbReference>
<keyword evidence="2" id="KW-1185">Reference proteome</keyword>